<protein>
    <recommendedName>
        <fullName evidence="3">Cytosolic fatty-acid binding proteins domain-containing protein</fullName>
    </recommendedName>
</protein>
<dbReference type="InterPro" id="IPR000463">
    <property type="entry name" value="Fatty_acid-bd"/>
</dbReference>
<dbReference type="Proteomes" id="UP000648187">
    <property type="component" value="Unassembled WGS sequence"/>
</dbReference>
<comment type="caution">
    <text evidence="4">The sequence shown here is derived from an EMBL/GenBank/DDBJ whole genome shotgun (WGS) entry which is preliminary data.</text>
</comment>
<sequence length="402" mass="44618">MGHVPTVNNYKFVSQENFDAFLKASGVPDDKIEKTLKYTPDQKIVKDGDTYTYIVSGALGTKEIKFKSGVEFDDKLGTEQTPVKSTIVVDGNTVTQTAKGAAGVATFKREYNGDDLVVTGRSSANMSFLNKNYKYVSQENFDGFLKAVGVTGEKLEQLMKFAPDQKLTKDGDTYTYYTVSPDGPKEIKFKSGEEIDELLGSSKTPVKSTYVVEGNTLTQTVKSDRGVGVFKREYNGDDLIVTLTVDKWDGITVSLYIASFCNYIVIDLCYKVDIIKMAFLGKTYKFVGQENFDAFLKVVDVLKFAPDFKLTKDGDTYTYASVRSSGPTEVKFKSGVEFDDVIGEDKTPVKSTYTVDGNTVTQVIKSEKGSATFKREFNGDDLVLTMKIEKWDGEAKRFYKAA</sequence>
<dbReference type="AlphaFoldDB" id="A0A835L1P5"/>
<dbReference type="SUPFAM" id="SSF50814">
    <property type="entry name" value="Lipocalins"/>
    <property type="match status" value="3"/>
</dbReference>
<dbReference type="PANTHER" id="PTHR11955">
    <property type="entry name" value="FATTY ACID BINDING PROTEIN"/>
    <property type="match status" value="1"/>
</dbReference>
<accession>A0A835L1P5</accession>
<reference evidence="4" key="1">
    <citation type="submission" date="2020-08" db="EMBL/GenBank/DDBJ databases">
        <title>Spodoptera exigua strain:BAW_Kor-Di-RS1 Genome sequencing and assembly.</title>
        <authorList>
            <person name="Kim J."/>
            <person name="Nam H.Y."/>
            <person name="Kwon M."/>
            <person name="Choi J.H."/>
            <person name="Cho S.R."/>
            <person name="Kim G.-H."/>
        </authorList>
    </citation>
    <scope>NUCLEOTIDE SEQUENCE</scope>
    <source>
        <strain evidence="4">BAW_Kor-Di-RS1</strain>
        <tissue evidence="4">Whole-body</tissue>
    </source>
</reference>
<evidence type="ECO:0000313" key="4">
    <source>
        <dbReference type="EMBL" id="KAF9411674.1"/>
    </source>
</evidence>
<evidence type="ECO:0000256" key="1">
    <source>
        <dbReference type="ARBA" id="ARBA00008390"/>
    </source>
</evidence>
<keyword evidence="2" id="KW-0446">Lipid-binding</keyword>
<organism evidence="4 5">
    <name type="scientific">Spodoptera exigua</name>
    <name type="common">Beet armyworm</name>
    <name type="synonym">Noctua fulgens</name>
    <dbReference type="NCBI Taxonomy" id="7107"/>
    <lineage>
        <taxon>Eukaryota</taxon>
        <taxon>Metazoa</taxon>
        <taxon>Ecdysozoa</taxon>
        <taxon>Arthropoda</taxon>
        <taxon>Hexapoda</taxon>
        <taxon>Insecta</taxon>
        <taxon>Pterygota</taxon>
        <taxon>Neoptera</taxon>
        <taxon>Endopterygota</taxon>
        <taxon>Lepidoptera</taxon>
        <taxon>Glossata</taxon>
        <taxon>Ditrysia</taxon>
        <taxon>Noctuoidea</taxon>
        <taxon>Noctuidae</taxon>
        <taxon>Amphipyrinae</taxon>
        <taxon>Spodoptera</taxon>
    </lineage>
</organism>
<dbReference type="InterPro" id="IPR012674">
    <property type="entry name" value="Calycin"/>
</dbReference>
<evidence type="ECO:0000259" key="3">
    <source>
        <dbReference type="PROSITE" id="PS00214"/>
    </source>
</evidence>
<name>A0A835L1P5_SPOEX</name>
<dbReference type="Gene3D" id="2.40.128.20">
    <property type="match status" value="3"/>
</dbReference>
<dbReference type="InterPro" id="IPR031259">
    <property type="entry name" value="ILBP"/>
</dbReference>
<comment type="similarity">
    <text evidence="1">Belongs to the calycin superfamily. Fatty-acid binding protein (FABP) family.</text>
</comment>
<dbReference type="EMBL" id="JACKWZ010000217">
    <property type="protein sequence ID" value="KAF9411674.1"/>
    <property type="molecule type" value="Genomic_DNA"/>
</dbReference>
<feature type="domain" description="Cytosolic fatty-acid binding proteins" evidence="3">
    <location>
        <begin position="282"/>
        <end position="299"/>
    </location>
</feature>
<dbReference type="GO" id="GO:0008289">
    <property type="term" value="F:lipid binding"/>
    <property type="evidence" value="ECO:0007669"/>
    <property type="project" value="UniProtKB-KW"/>
</dbReference>
<dbReference type="PROSITE" id="PS00214">
    <property type="entry name" value="FABP"/>
    <property type="match status" value="1"/>
</dbReference>
<evidence type="ECO:0000313" key="5">
    <source>
        <dbReference type="Proteomes" id="UP000648187"/>
    </source>
</evidence>
<evidence type="ECO:0000256" key="2">
    <source>
        <dbReference type="ARBA" id="ARBA00023121"/>
    </source>
</evidence>
<keyword evidence="5" id="KW-1185">Reference proteome</keyword>
<gene>
    <name evidence="4" type="ORF">HW555_009591</name>
</gene>
<proteinExistence type="inferred from homology"/>
<dbReference type="Pfam" id="PF00061">
    <property type="entry name" value="Lipocalin"/>
    <property type="match status" value="1"/>
</dbReference>
<dbReference type="InterPro" id="IPR000566">
    <property type="entry name" value="Lipocln_cytosolic_FA-bd_dom"/>
</dbReference>